<feature type="domain" description="Glycosyltransferase 2-like" evidence="1">
    <location>
        <begin position="7"/>
        <end position="172"/>
    </location>
</feature>
<dbReference type="Gene3D" id="3.90.550.10">
    <property type="entry name" value="Spore Coat Polysaccharide Biosynthesis Protein SpsA, Chain A"/>
    <property type="match status" value="1"/>
</dbReference>
<sequence>MAKPVISIIIPTYNRCHILGATLDSVLAQSFDNWECIIVDDFSKDYTTELLEFYLARDKRFLFFSKPPGFRKGANAARNLGFTKSSGRYINWFDSDDIMHPDFLKSKVQGILNNKTIKCTIATFKTFKVQNGSMIFEKEHSLISNNIFQNLCTNIHPIPTHGPLWKRSYLEEYELFNEHLSISQDLDFHSRILPKDDEIGIINFPLFYLRKGHENLTSDLYENIHKHFFSYFQVRMQIVKFYKEKEVIQSYFKNELMGMFRFLLGKKKYHMCNEILLFLRKTEKPLSFSKKLYFLKIQIIFRTIRILGRGETRFKSQFKYYG</sequence>
<dbReference type="InterPro" id="IPR001173">
    <property type="entry name" value="Glyco_trans_2-like"/>
</dbReference>
<dbReference type="EMBL" id="JANCNS010000001">
    <property type="protein sequence ID" value="MCP9198323.1"/>
    <property type="molecule type" value="Genomic_DNA"/>
</dbReference>
<evidence type="ECO:0000313" key="3">
    <source>
        <dbReference type="Proteomes" id="UP001155280"/>
    </source>
</evidence>
<gene>
    <name evidence="2" type="ORF">MKO06_00275</name>
</gene>
<dbReference type="GO" id="GO:0016758">
    <property type="term" value="F:hexosyltransferase activity"/>
    <property type="evidence" value="ECO:0007669"/>
    <property type="project" value="UniProtKB-ARBA"/>
</dbReference>
<dbReference type="Pfam" id="PF00535">
    <property type="entry name" value="Glycos_transf_2"/>
    <property type="match status" value="1"/>
</dbReference>
<comment type="caution">
    <text evidence="2">The sequence shown here is derived from an EMBL/GenBank/DDBJ whole genome shotgun (WGS) entry which is preliminary data.</text>
</comment>
<accession>A0A9X2I7Y0</accession>
<name>A0A9X2I7Y0_9FLAO</name>
<proteinExistence type="predicted"/>
<evidence type="ECO:0000313" key="2">
    <source>
        <dbReference type="EMBL" id="MCP9198323.1"/>
    </source>
</evidence>
<dbReference type="RefSeq" id="WP_241550336.1">
    <property type="nucleotide sequence ID" value="NZ_JANCNS010000001.1"/>
</dbReference>
<evidence type="ECO:0000259" key="1">
    <source>
        <dbReference type="Pfam" id="PF00535"/>
    </source>
</evidence>
<reference evidence="2" key="1">
    <citation type="submission" date="2022-07" db="EMBL/GenBank/DDBJ databases">
        <title>Gramela sediminis sp. nov., isolated from deep-sea sediment of the Indian Ocean.</title>
        <authorList>
            <person name="Shi H."/>
        </authorList>
    </citation>
    <scope>NUCLEOTIDE SEQUENCE</scope>
    <source>
        <strain evidence="2">GC03-9</strain>
    </source>
</reference>
<keyword evidence="3" id="KW-1185">Reference proteome</keyword>
<dbReference type="AlphaFoldDB" id="A0A9X2I7Y0"/>
<dbReference type="Proteomes" id="UP001155280">
    <property type="component" value="Unassembled WGS sequence"/>
</dbReference>
<dbReference type="CDD" id="cd00761">
    <property type="entry name" value="Glyco_tranf_GTA_type"/>
    <property type="match status" value="1"/>
</dbReference>
<dbReference type="InterPro" id="IPR029044">
    <property type="entry name" value="Nucleotide-diphossugar_trans"/>
</dbReference>
<organism evidence="2 3">
    <name type="scientific">Christiangramia oceanisediminis</name>
    <dbReference type="NCBI Taxonomy" id="2920386"/>
    <lineage>
        <taxon>Bacteria</taxon>
        <taxon>Pseudomonadati</taxon>
        <taxon>Bacteroidota</taxon>
        <taxon>Flavobacteriia</taxon>
        <taxon>Flavobacteriales</taxon>
        <taxon>Flavobacteriaceae</taxon>
        <taxon>Christiangramia</taxon>
    </lineage>
</organism>
<dbReference type="PANTHER" id="PTHR22916">
    <property type="entry name" value="GLYCOSYLTRANSFERASE"/>
    <property type="match status" value="1"/>
</dbReference>
<protein>
    <submittedName>
        <fullName evidence="2">Glycosyltransferase family 2 protein</fullName>
    </submittedName>
</protein>
<dbReference type="SUPFAM" id="SSF53448">
    <property type="entry name" value="Nucleotide-diphospho-sugar transferases"/>
    <property type="match status" value="1"/>
</dbReference>